<proteinExistence type="predicted"/>
<dbReference type="KEGG" id="ttr:Tter_0479"/>
<keyword evidence="2" id="KW-1185">Reference proteome</keyword>
<reference evidence="2" key="1">
    <citation type="journal article" date="2010" name="Stand. Genomic Sci.">
        <title>Complete genome sequence of 'Thermobaculum terrenum' type strain (YNP1).</title>
        <authorList>
            <person name="Kiss H."/>
            <person name="Cleland D."/>
            <person name="Lapidus A."/>
            <person name="Lucas S."/>
            <person name="Glavina Del Rio T."/>
            <person name="Nolan M."/>
            <person name="Tice H."/>
            <person name="Han C."/>
            <person name="Goodwin L."/>
            <person name="Pitluck S."/>
            <person name="Liolios K."/>
            <person name="Ivanova N."/>
            <person name="Mavromatis K."/>
            <person name="Ovchinnikova G."/>
            <person name="Pati A."/>
            <person name="Chen A."/>
            <person name="Palaniappan K."/>
            <person name="Land M."/>
            <person name="Hauser L."/>
            <person name="Chang Y."/>
            <person name="Jeffries C."/>
            <person name="Lu M."/>
            <person name="Brettin T."/>
            <person name="Detter J."/>
            <person name="Goker M."/>
            <person name="Tindall B."/>
            <person name="Beck B."/>
            <person name="McDermott T."/>
            <person name="Woyke T."/>
            <person name="Bristow J."/>
            <person name="Eisen J."/>
            <person name="Markowitz V."/>
            <person name="Hugenholtz P."/>
            <person name="Kyrpides N."/>
            <person name="Klenk H."/>
            <person name="Cheng J."/>
        </authorList>
    </citation>
    <scope>NUCLEOTIDE SEQUENCE [LARGE SCALE GENOMIC DNA]</scope>
    <source>
        <strain evidence="2">ATCC BAA-798 / YNP1</strain>
    </source>
</reference>
<organism evidence="1 2">
    <name type="scientific">Thermobaculum terrenum (strain ATCC BAA-798 / CCMEE 7001 / YNP1)</name>
    <dbReference type="NCBI Taxonomy" id="525904"/>
    <lineage>
        <taxon>Bacteria</taxon>
        <taxon>Bacillati</taxon>
        <taxon>Chloroflexota</taxon>
        <taxon>Chloroflexia</taxon>
        <taxon>Candidatus Thermobaculales</taxon>
        <taxon>Candidatus Thermobaculaceae</taxon>
        <taxon>Thermobaculum</taxon>
    </lineage>
</organism>
<dbReference type="STRING" id="525904.Tter_0479"/>
<dbReference type="EMBL" id="CP001825">
    <property type="protein sequence ID" value="ACZ41400.1"/>
    <property type="molecule type" value="Genomic_DNA"/>
</dbReference>
<protein>
    <submittedName>
        <fullName evidence="1">Uncharacterized protein</fullName>
    </submittedName>
</protein>
<name>D1CEP4_THET1</name>
<dbReference type="AlphaFoldDB" id="D1CEP4"/>
<evidence type="ECO:0000313" key="2">
    <source>
        <dbReference type="Proteomes" id="UP000000323"/>
    </source>
</evidence>
<evidence type="ECO:0000313" key="1">
    <source>
        <dbReference type="EMBL" id="ACZ41400.1"/>
    </source>
</evidence>
<gene>
    <name evidence="1" type="ordered locus">Tter_0479</name>
</gene>
<dbReference type="RefSeq" id="WP_012874435.1">
    <property type="nucleotide sequence ID" value="NC_013525.1"/>
</dbReference>
<accession>D1CEP4</accession>
<dbReference type="HOGENOM" id="CLU_2884499_0_0_0"/>
<dbReference type="Proteomes" id="UP000000323">
    <property type="component" value="Chromosome 1"/>
</dbReference>
<sequence length="63" mass="7381">MWQAQTFMSQDEETALAEMLTWLNENEEIIVEYQAIQVHQPDGTHVCVVAYRARRLEPQAFIT</sequence>